<dbReference type="RefSeq" id="WP_160357783.1">
    <property type="nucleotide sequence ID" value="NZ_WSRQ01000002.1"/>
</dbReference>
<dbReference type="SUPFAM" id="SSF55729">
    <property type="entry name" value="Acyl-CoA N-acyltransferases (Nat)"/>
    <property type="match status" value="1"/>
</dbReference>
<keyword evidence="6" id="KW-0961">Cell wall biogenesis/degradation</keyword>
<dbReference type="AlphaFoldDB" id="A0A964RIJ2"/>
<feature type="domain" description="BioF2-like acetyltransferase" evidence="7">
    <location>
        <begin position="163"/>
        <end position="284"/>
    </location>
</feature>
<evidence type="ECO:0000256" key="4">
    <source>
        <dbReference type="ARBA" id="ARBA00022984"/>
    </source>
</evidence>
<dbReference type="Proteomes" id="UP000656077">
    <property type="component" value="Unassembled WGS sequence"/>
</dbReference>
<keyword evidence="2" id="KW-0808">Transferase</keyword>
<dbReference type="InterPro" id="IPR038740">
    <property type="entry name" value="BioF2-like_GNAT_dom"/>
</dbReference>
<keyword evidence="5" id="KW-0012">Acyltransferase</keyword>
<dbReference type="EMBL" id="WSRQ01000002">
    <property type="protein sequence ID" value="MVX62345.1"/>
    <property type="molecule type" value="Genomic_DNA"/>
</dbReference>
<evidence type="ECO:0000313" key="9">
    <source>
        <dbReference type="Proteomes" id="UP000656077"/>
    </source>
</evidence>
<sequence>MCIVLDSNSDEWNNYLFNITENLQDIYYTSDYYKLYEQNGDGKAKLFVYKEGSNIAIYPFMLNEIDEYDLDEKYYDIESAYGYGGPLTNNYDEIFLNSFENEFLKYCSENKIIAEFIRFHPLIKNEKIFNKNIKIIHNRSTVYLDLTKGVDRIWSEDIKSKNRNMIRKAEKSGLEVEVCNDYETFRNIYSKTMNKVEANDYYYFDEKYYEQMNTSDNYVLLNIKKTDVIIASAIFMKYGEYFHYHLAGSLKEYLKFAPNNLLLWEAIKVGCKSGAKWFHFGGGLSDSLEDNLFKFKSSFSKCTADFYIGKRVHNREIYEHLIIEWEKKNNRKAEILLQYKV</sequence>
<dbReference type="Pfam" id="PF13480">
    <property type="entry name" value="Acetyltransf_6"/>
    <property type="match status" value="1"/>
</dbReference>
<evidence type="ECO:0000256" key="1">
    <source>
        <dbReference type="ARBA" id="ARBA00009943"/>
    </source>
</evidence>
<comment type="similarity">
    <text evidence="1">Belongs to the FemABX family.</text>
</comment>
<dbReference type="GO" id="GO:0008360">
    <property type="term" value="P:regulation of cell shape"/>
    <property type="evidence" value="ECO:0007669"/>
    <property type="project" value="UniProtKB-KW"/>
</dbReference>
<evidence type="ECO:0000259" key="7">
    <source>
        <dbReference type="Pfam" id="PF13480"/>
    </source>
</evidence>
<accession>A0A964RIJ2</accession>
<dbReference type="InterPro" id="IPR003447">
    <property type="entry name" value="FEMABX"/>
</dbReference>
<evidence type="ECO:0000256" key="2">
    <source>
        <dbReference type="ARBA" id="ARBA00022679"/>
    </source>
</evidence>
<dbReference type="GO" id="GO:0071555">
    <property type="term" value="P:cell wall organization"/>
    <property type="evidence" value="ECO:0007669"/>
    <property type="project" value="UniProtKB-KW"/>
</dbReference>
<keyword evidence="4" id="KW-0573">Peptidoglycan synthesis</keyword>
<dbReference type="PANTHER" id="PTHR36174:SF1">
    <property type="entry name" value="LIPID II:GLYCINE GLYCYLTRANSFERASE"/>
    <property type="match status" value="1"/>
</dbReference>
<dbReference type="GO" id="GO:0016755">
    <property type="term" value="F:aminoacyltransferase activity"/>
    <property type="evidence" value="ECO:0007669"/>
    <property type="project" value="InterPro"/>
</dbReference>
<dbReference type="GO" id="GO:0009252">
    <property type="term" value="P:peptidoglycan biosynthetic process"/>
    <property type="evidence" value="ECO:0007669"/>
    <property type="project" value="UniProtKB-KW"/>
</dbReference>
<evidence type="ECO:0000256" key="5">
    <source>
        <dbReference type="ARBA" id="ARBA00023315"/>
    </source>
</evidence>
<dbReference type="PANTHER" id="PTHR36174">
    <property type="entry name" value="LIPID II:GLYCINE GLYCYLTRANSFERASE"/>
    <property type="match status" value="1"/>
</dbReference>
<proteinExistence type="inferred from homology"/>
<name>A0A964RIJ2_9CLOT</name>
<protein>
    <submittedName>
        <fullName evidence="8">Peptidoglycan bridge formation glycyltransferase FemA/FemB family protein</fullName>
    </submittedName>
</protein>
<reference evidence="8" key="1">
    <citation type="submission" date="2019-12" db="EMBL/GenBank/DDBJ databases">
        <title>Microbes associate with the intestines of laboratory mice.</title>
        <authorList>
            <person name="Navarre W."/>
            <person name="Wong E."/>
        </authorList>
    </citation>
    <scope>NUCLEOTIDE SEQUENCE</scope>
    <source>
        <strain evidence="8">NM79_F5</strain>
    </source>
</reference>
<evidence type="ECO:0000313" key="8">
    <source>
        <dbReference type="EMBL" id="MVX62345.1"/>
    </source>
</evidence>
<dbReference type="PROSITE" id="PS51191">
    <property type="entry name" value="FEMABX"/>
    <property type="match status" value="1"/>
</dbReference>
<organism evidence="8 9">
    <name type="scientific">Clostridium chromiireducens</name>
    <dbReference type="NCBI Taxonomy" id="225345"/>
    <lineage>
        <taxon>Bacteria</taxon>
        <taxon>Bacillati</taxon>
        <taxon>Bacillota</taxon>
        <taxon>Clostridia</taxon>
        <taxon>Eubacteriales</taxon>
        <taxon>Clostridiaceae</taxon>
        <taxon>Clostridium</taxon>
    </lineage>
</organism>
<dbReference type="Gene3D" id="3.40.630.30">
    <property type="match status" value="1"/>
</dbReference>
<dbReference type="InterPro" id="IPR016181">
    <property type="entry name" value="Acyl_CoA_acyltransferase"/>
</dbReference>
<evidence type="ECO:0000256" key="6">
    <source>
        <dbReference type="ARBA" id="ARBA00023316"/>
    </source>
</evidence>
<keyword evidence="3" id="KW-0133">Cell shape</keyword>
<evidence type="ECO:0000256" key="3">
    <source>
        <dbReference type="ARBA" id="ARBA00022960"/>
    </source>
</evidence>
<gene>
    <name evidence="8" type="ORF">GKZ28_01345</name>
</gene>
<comment type="caution">
    <text evidence="8">The sequence shown here is derived from an EMBL/GenBank/DDBJ whole genome shotgun (WGS) entry which is preliminary data.</text>
</comment>
<dbReference type="InterPro" id="IPR050644">
    <property type="entry name" value="PG_Glycine_Bridge_Synth"/>
</dbReference>